<dbReference type="STRING" id="634771.SAMN04488128_1011105"/>
<dbReference type="Proteomes" id="UP000190367">
    <property type="component" value="Unassembled WGS sequence"/>
</dbReference>
<evidence type="ECO:0000259" key="2">
    <source>
        <dbReference type="Pfam" id="PF08327"/>
    </source>
</evidence>
<keyword evidence="4" id="KW-1185">Reference proteome</keyword>
<dbReference type="OrthoDB" id="287565at2"/>
<evidence type="ECO:0000256" key="1">
    <source>
        <dbReference type="ARBA" id="ARBA00006817"/>
    </source>
</evidence>
<dbReference type="InterPro" id="IPR013538">
    <property type="entry name" value="ASHA1/2-like_C"/>
</dbReference>
<feature type="domain" description="Activator of Hsp90 ATPase homologue 1/2-like C-terminal" evidence="2">
    <location>
        <begin position="11"/>
        <end position="128"/>
    </location>
</feature>
<dbReference type="EMBL" id="FUWZ01000001">
    <property type="protein sequence ID" value="SJZ66091.1"/>
    <property type="molecule type" value="Genomic_DNA"/>
</dbReference>
<reference evidence="4" key="1">
    <citation type="submission" date="2017-02" db="EMBL/GenBank/DDBJ databases">
        <authorList>
            <person name="Varghese N."/>
            <person name="Submissions S."/>
        </authorList>
    </citation>
    <scope>NUCLEOTIDE SEQUENCE [LARGE SCALE GENOMIC DNA]</scope>
    <source>
        <strain evidence="4">DSM 22224</strain>
    </source>
</reference>
<sequence length="143" mass="16754">MNNIWHRLVIKASPEDVYKALSTQEGLAGWWTPDTIAKPETGSIARFTFNDYFKEMKVLALEPSKQVKWEVLKAIDEWIGTTITFDLESHKNGTTLFFHHDGWKEYTPTYAVCTYDWAMFLRSLRRLCETGKGQAYPDQYKYE</sequence>
<dbReference type="Pfam" id="PF08327">
    <property type="entry name" value="AHSA1"/>
    <property type="match status" value="1"/>
</dbReference>
<proteinExistence type="inferred from homology"/>
<dbReference type="Gene3D" id="3.30.530.20">
    <property type="match status" value="1"/>
</dbReference>
<dbReference type="InterPro" id="IPR023393">
    <property type="entry name" value="START-like_dom_sf"/>
</dbReference>
<evidence type="ECO:0000313" key="3">
    <source>
        <dbReference type="EMBL" id="SJZ66091.1"/>
    </source>
</evidence>
<gene>
    <name evidence="3" type="ORF">SAMN04488128_1011105</name>
</gene>
<comment type="similarity">
    <text evidence="1">Belongs to the AHA1 family.</text>
</comment>
<accession>A0A1T4MGV8</accession>
<organism evidence="3 4">
    <name type="scientific">Chitinophaga eiseniae</name>
    <dbReference type="NCBI Taxonomy" id="634771"/>
    <lineage>
        <taxon>Bacteria</taxon>
        <taxon>Pseudomonadati</taxon>
        <taxon>Bacteroidota</taxon>
        <taxon>Chitinophagia</taxon>
        <taxon>Chitinophagales</taxon>
        <taxon>Chitinophagaceae</taxon>
        <taxon>Chitinophaga</taxon>
    </lineage>
</organism>
<dbReference type="CDD" id="cd07814">
    <property type="entry name" value="SRPBCC_CalC_Aha1-like"/>
    <property type="match status" value="1"/>
</dbReference>
<dbReference type="AlphaFoldDB" id="A0A1T4MGV8"/>
<dbReference type="SUPFAM" id="SSF55961">
    <property type="entry name" value="Bet v1-like"/>
    <property type="match status" value="1"/>
</dbReference>
<name>A0A1T4MGV8_9BACT</name>
<protein>
    <submittedName>
        <fullName evidence="3">Uncharacterized conserved protein YndB, AHSA1/START domain</fullName>
    </submittedName>
</protein>
<evidence type="ECO:0000313" key="4">
    <source>
        <dbReference type="Proteomes" id="UP000190367"/>
    </source>
</evidence>